<protein>
    <submittedName>
        <fullName evidence="2">Uncharacterized protein</fullName>
    </submittedName>
</protein>
<evidence type="ECO:0000313" key="2">
    <source>
        <dbReference type="EMBL" id="SFJ69360.1"/>
    </source>
</evidence>
<dbReference type="RefSeq" id="WP_090630831.1">
    <property type="nucleotide sequence ID" value="NZ_FOQO01000012.1"/>
</dbReference>
<evidence type="ECO:0000313" key="3">
    <source>
        <dbReference type="Proteomes" id="UP000198670"/>
    </source>
</evidence>
<name>A0A1I3TFG1_9SPHI</name>
<accession>A0A1I3TFG1</accession>
<keyword evidence="1" id="KW-0472">Membrane</keyword>
<dbReference type="OrthoDB" id="711014at2"/>
<keyword evidence="1" id="KW-0812">Transmembrane</keyword>
<sequence length="93" mass="10582">MPANKKYLSSPWQRFLKITAGFVGGYFVMLSLHLLLTHVFDQKKVVVTAFITGYILWAVLLLVAFLCKSGWKISGIYLALIVIFYGAYYLLNN</sequence>
<dbReference type="STRING" id="1477437.SAMN05444682_112146"/>
<feature type="transmembrane region" description="Helical" evidence="1">
    <location>
        <begin position="20"/>
        <end position="40"/>
    </location>
</feature>
<dbReference type="AlphaFoldDB" id="A0A1I3TFG1"/>
<reference evidence="2 3" key="1">
    <citation type="submission" date="2016-10" db="EMBL/GenBank/DDBJ databases">
        <authorList>
            <person name="de Groot N.N."/>
        </authorList>
    </citation>
    <scope>NUCLEOTIDE SEQUENCE [LARGE SCALE GENOMIC DNA]</scope>
    <source>
        <strain evidence="2 3">RK1</strain>
    </source>
</reference>
<feature type="transmembrane region" description="Helical" evidence="1">
    <location>
        <begin position="74"/>
        <end position="91"/>
    </location>
</feature>
<evidence type="ECO:0000256" key="1">
    <source>
        <dbReference type="SAM" id="Phobius"/>
    </source>
</evidence>
<keyword evidence="1" id="KW-1133">Transmembrane helix</keyword>
<dbReference type="EMBL" id="FOQO01000012">
    <property type="protein sequence ID" value="SFJ69360.1"/>
    <property type="molecule type" value="Genomic_DNA"/>
</dbReference>
<dbReference type="Proteomes" id="UP000198670">
    <property type="component" value="Unassembled WGS sequence"/>
</dbReference>
<proteinExistence type="predicted"/>
<organism evidence="2 3">
    <name type="scientific">Parapedobacter indicus</name>
    <dbReference type="NCBI Taxonomy" id="1477437"/>
    <lineage>
        <taxon>Bacteria</taxon>
        <taxon>Pseudomonadati</taxon>
        <taxon>Bacteroidota</taxon>
        <taxon>Sphingobacteriia</taxon>
        <taxon>Sphingobacteriales</taxon>
        <taxon>Sphingobacteriaceae</taxon>
        <taxon>Parapedobacter</taxon>
    </lineage>
</organism>
<gene>
    <name evidence="2" type="ORF">SAMN05444682_112146</name>
</gene>
<feature type="transmembrane region" description="Helical" evidence="1">
    <location>
        <begin position="46"/>
        <end position="67"/>
    </location>
</feature>
<keyword evidence="3" id="KW-1185">Reference proteome</keyword>